<evidence type="ECO:0000313" key="3">
    <source>
        <dbReference type="WBParaSite" id="PTRK_0001692100.1"/>
    </source>
</evidence>
<name>A0A0N5A5D8_PARTI</name>
<dbReference type="AlphaFoldDB" id="A0A0N5A5D8"/>
<protein>
    <submittedName>
        <fullName evidence="3">Uncharacterized protein</fullName>
    </submittedName>
</protein>
<accession>A0A0N5A5D8</accession>
<keyword evidence="2" id="KW-1185">Reference proteome</keyword>
<organism evidence="2 3">
    <name type="scientific">Parastrongyloides trichosuri</name>
    <name type="common">Possum-specific nematode worm</name>
    <dbReference type="NCBI Taxonomy" id="131310"/>
    <lineage>
        <taxon>Eukaryota</taxon>
        <taxon>Metazoa</taxon>
        <taxon>Ecdysozoa</taxon>
        <taxon>Nematoda</taxon>
        <taxon>Chromadorea</taxon>
        <taxon>Rhabditida</taxon>
        <taxon>Tylenchina</taxon>
        <taxon>Panagrolaimomorpha</taxon>
        <taxon>Strongyloidoidea</taxon>
        <taxon>Strongyloididae</taxon>
        <taxon>Parastrongyloides</taxon>
    </lineage>
</organism>
<reference evidence="3" key="1">
    <citation type="submission" date="2017-02" db="UniProtKB">
        <authorList>
            <consortium name="WormBaseParasite"/>
        </authorList>
    </citation>
    <scope>IDENTIFICATION</scope>
</reference>
<evidence type="ECO:0000256" key="1">
    <source>
        <dbReference type="SAM" id="MobiDB-lite"/>
    </source>
</evidence>
<dbReference type="STRING" id="131310.A0A0N5A5D8"/>
<feature type="region of interest" description="Disordered" evidence="1">
    <location>
        <begin position="90"/>
        <end position="122"/>
    </location>
</feature>
<dbReference type="Proteomes" id="UP000038045">
    <property type="component" value="Unplaced"/>
</dbReference>
<sequence length="257" mass="29243">MEEKIRYSENLDNIRKALRLFQSHKEIITFNSQKGYTQEKGVSFHLQMEFEIPDDIPTGFEKSFSAYQDSSLISTSPLSNSSYLYNGNDKKVTSSGTSSSQKTSTTSTGITTSTTTSTGSVKNLPQCFRNNSNYQALDTLHTPPICSDNVEIGIVIRTYKQNKKYEGDVEKVDIELNPKTTTLKDIIQTLIPHKEPKKVVEDGVYFTKKDIVIGKDLDKDHKWMACYPCELNYTLYNIYGEGKEKDFKMTFLLDDIK</sequence>
<feature type="compositionally biased region" description="Low complexity" evidence="1">
    <location>
        <begin position="93"/>
        <end position="120"/>
    </location>
</feature>
<dbReference type="WBParaSite" id="PTRK_0001692100.1">
    <property type="protein sequence ID" value="PTRK_0001692100.1"/>
    <property type="gene ID" value="PTRK_0001692100"/>
</dbReference>
<evidence type="ECO:0000313" key="2">
    <source>
        <dbReference type="Proteomes" id="UP000038045"/>
    </source>
</evidence>
<proteinExistence type="predicted"/>